<feature type="transmembrane region" description="Helical" evidence="1">
    <location>
        <begin position="167"/>
        <end position="189"/>
    </location>
</feature>
<evidence type="ECO:0000256" key="1">
    <source>
        <dbReference type="SAM" id="Phobius"/>
    </source>
</evidence>
<dbReference type="Proteomes" id="UP000003684">
    <property type="component" value="Unassembled WGS sequence"/>
</dbReference>
<dbReference type="InterPro" id="IPR018476">
    <property type="entry name" value="GlyceroP-diester-Pdiesterase_M"/>
</dbReference>
<evidence type="ECO:0000313" key="3">
    <source>
        <dbReference type="EMBL" id="EFB62177.1"/>
    </source>
</evidence>
<name>D1YK06_LACGS</name>
<sequence>MKNIFQEINRYANNFRKYWLQYIALFIGIDLFTQVLIIPLFRYLTTAILKASAIPFISYQNIITIISTHTLMFLCLILELIVLLLVIYGEFSLILLGIREISQGRFSFRVLFRELWQSYRSVRIGSVLLLAVYFLLIVPFADLVYRTPLLAKVQIPEFILDFMTRNIWLASGLIIFYLLAFILGIRLILTLPIMIYQRKRLFLP</sequence>
<comment type="caution">
    <text evidence="3">The sequence shown here is derived from an EMBL/GenBank/DDBJ whole genome shotgun (WGS) entry which is preliminary data.</text>
</comment>
<keyword evidence="1" id="KW-0812">Transmembrane</keyword>
<dbReference type="EMBL" id="ADFT01000031">
    <property type="protein sequence ID" value="EFB62177.1"/>
    <property type="molecule type" value="Genomic_DNA"/>
</dbReference>
<reference evidence="3 4" key="1">
    <citation type="submission" date="2009-12" db="EMBL/GenBank/DDBJ databases">
        <title>Genome Sequence of Lactobacillus gasseri 224-1.</title>
        <authorList>
            <person name="Durkin A.S."/>
            <person name="Madupu R."/>
            <person name="Torralba M."/>
            <person name="Methe B."/>
            <person name="Sutton G."/>
            <person name="Strausberg R.L."/>
            <person name="Nelson K.E."/>
        </authorList>
    </citation>
    <scope>NUCLEOTIDE SEQUENCE [LARGE SCALE GENOMIC DNA]</scope>
    <source>
        <strain evidence="3 4">224-1</strain>
    </source>
</reference>
<feature type="transmembrane region" description="Helical" evidence="1">
    <location>
        <begin position="122"/>
        <end position="141"/>
    </location>
</feature>
<evidence type="ECO:0000259" key="2">
    <source>
        <dbReference type="Pfam" id="PF10110"/>
    </source>
</evidence>
<feature type="transmembrane region" description="Helical" evidence="1">
    <location>
        <begin position="19"/>
        <end position="41"/>
    </location>
</feature>
<evidence type="ECO:0000313" key="4">
    <source>
        <dbReference type="Proteomes" id="UP000003684"/>
    </source>
</evidence>
<protein>
    <recommendedName>
        <fullName evidence="2">Glycerophosphoryl diester phosphodiesterase membrane domain-containing protein</fullName>
    </recommendedName>
</protein>
<dbReference type="Pfam" id="PF10110">
    <property type="entry name" value="GPDPase_memb"/>
    <property type="match status" value="1"/>
</dbReference>
<keyword evidence="1" id="KW-0472">Membrane</keyword>
<keyword evidence="1" id="KW-1133">Transmembrane helix</keyword>
<dbReference type="AlphaFoldDB" id="D1YK06"/>
<organism evidence="3 4">
    <name type="scientific">Lactobacillus gasseri 224-1</name>
    <dbReference type="NCBI Taxonomy" id="679196"/>
    <lineage>
        <taxon>Bacteria</taxon>
        <taxon>Bacillati</taxon>
        <taxon>Bacillota</taxon>
        <taxon>Bacilli</taxon>
        <taxon>Lactobacillales</taxon>
        <taxon>Lactobacillaceae</taxon>
        <taxon>Lactobacillus</taxon>
    </lineage>
</organism>
<gene>
    <name evidence="3" type="ORF">HMPREF9209_2353</name>
</gene>
<feature type="domain" description="Glycerophosphoryl diester phosphodiesterase membrane" evidence="2">
    <location>
        <begin position="9"/>
        <end position="201"/>
    </location>
</feature>
<proteinExistence type="predicted"/>
<feature type="transmembrane region" description="Helical" evidence="1">
    <location>
        <begin position="80"/>
        <end position="101"/>
    </location>
</feature>
<accession>D1YK06</accession>